<dbReference type="InterPro" id="IPR007630">
    <property type="entry name" value="RNA_pol_sigma70_r4"/>
</dbReference>
<reference evidence="8" key="1">
    <citation type="journal article" date="2021" name="PeerJ">
        <title>Extensive microbial diversity within the chicken gut microbiome revealed by metagenomics and culture.</title>
        <authorList>
            <person name="Gilroy R."/>
            <person name="Ravi A."/>
            <person name="Getino M."/>
            <person name="Pursley I."/>
            <person name="Horton D.L."/>
            <person name="Alikhan N.F."/>
            <person name="Baker D."/>
            <person name="Gharbi K."/>
            <person name="Hall N."/>
            <person name="Watson M."/>
            <person name="Adriaenssens E.M."/>
            <person name="Foster-Nyarko E."/>
            <person name="Jarju S."/>
            <person name="Secka A."/>
            <person name="Antonio M."/>
            <person name="Oren A."/>
            <person name="Chaudhuri R.R."/>
            <person name="La Ragione R."/>
            <person name="Hildebrand F."/>
            <person name="Pallen M.J."/>
        </authorList>
    </citation>
    <scope>NUCLEOTIDE SEQUENCE</scope>
    <source>
        <strain evidence="8">3204</strain>
    </source>
</reference>
<proteinExistence type="inferred from homology"/>
<evidence type="ECO:0000256" key="2">
    <source>
        <dbReference type="ARBA" id="ARBA00023082"/>
    </source>
</evidence>
<dbReference type="PROSITE" id="PS00716">
    <property type="entry name" value="SIGMA70_2"/>
    <property type="match status" value="1"/>
</dbReference>
<dbReference type="Gene3D" id="1.20.120.1810">
    <property type="match status" value="1"/>
</dbReference>
<dbReference type="GO" id="GO:0003677">
    <property type="term" value="F:DNA binding"/>
    <property type="evidence" value="ECO:0007669"/>
    <property type="project" value="UniProtKB-KW"/>
</dbReference>
<keyword evidence="4 5" id="KW-0804">Transcription</keyword>
<dbReference type="PANTHER" id="PTHR30603">
    <property type="entry name" value="RNA POLYMERASE SIGMA FACTOR RPO"/>
    <property type="match status" value="1"/>
</dbReference>
<evidence type="ECO:0000256" key="1">
    <source>
        <dbReference type="ARBA" id="ARBA00023015"/>
    </source>
</evidence>
<dbReference type="InterPro" id="IPR013324">
    <property type="entry name" value="RNA_pol_sigma_r3/r4-like"/>
</dbReference>
<dbReference type="PANTHER" id="PTHR30603:SF47">
    <property type="entry name" value="RNA POLYMERASE SIGMA FACTOR SIGD, CHLOROPLASTIC"/>
    <property type="match status" value="1"/>
</dbReference>
<dbReference type="PIRSF" id="PIRSF000770">
    <property type="entry name" value="RNA_pol_sigma-SigE/K"/>
    <property type="match status" value="1"/>
</dbReference>
<dbReference type="InterPro" id="IPR007627">
    <property type="entry name" value="RNA_pol_sigma70_r2"/>
</dbReference>
<dbReference type="Pfam" id="PF04545">
    <property type="entry name" value="Sigma70_r4"/>
    <property type="match status" value="1"/>
</dbReference>
<evidence type="ECO:0000313" key="8">
    <source>
        <dbReference type="EMBL" id="HIY92191.1"/>
    </source>
</evidence>
<dbReference type="Pfam" id="PF04542">
    <property type="entry name" value="Sigma70_r2"/>
    <property type="match status" value="1"/>
</dbReference>
<evidence type="ECO:0000259" key="6">
    <source>
        <dbReference type="PROSITE" id="PS00715"/>
    </source>
</evidence>
<dbReference type="InterPro" id="IPR000943">
    <property type="entry name" value="RNA_pol_sigma70"/>
</dbReference>
<dbReference type="SUPFAM" id="SSF88659">
    <property type="entry name" value="Sigma3 and sigma4 domains of RNA polymerase sigma factors"/>
    <property type="match status" value="1"/>
</dbReference>
<name>A0A9D2CN89_9LACO</name>
<dbReference type="GO" id="GO:0016987">
    <property type="term" value="F:sigma factor activity"/>
    <property type="evidence" value="ECO:0007669"/>
    <property type="project" value="UniProtKB-KW"/>
</dbReference>
<organism evidence="8 9">
    <name type="scientific">Candidatus Companilactobacillus pullicola</name>
    <dbReference type="NCBI Taxonomy" id="2838523"/>
    <lineage>
        <taxon>Bacteria</taxon>
        <taxon>Bacillati</taxon>
        <taxon>Bacillota</taxon>
        <taxon>Bacilli</taxon>
        <taxon>Lactobacillales</taxon>
        <taxon>Lactobacillaceae</taxon>
        <taxon>Companilactobacillus</taxon>
    </lineage>
</organism>
<evidence type="ECO:0000259" key="7">
    <source>
        <dbReference type="PROSITE" id="PS00716"/>
    </source>
</evidence>
<dbReference type="InterPro" id="IPR013325">
    <property type="entry name" value="RNA_pol_sigma_r2"/>
</dbReference>
<gene>
    <name evidence="8" type="ORF">H9820_04490</name>
</gene>
<dbReference type="SUPFAM" id="SSF88946">
    <property type="entry name" value="Sigma2 domain of RNA polymerase sigma factors"/>
    <property type="match status" value="1"/>
</dbReference>
<dbReference type="PRINTS" id="PR00046">
    <property type="entry name" value="SIGMA70FCT"/>
</dbReference>
<protein>
    <recommendedName>
        <fullName evidence="5">RNA polymerase sigma factor</fullName>
    </recommendedName>
</protein>
<dbReference type="NCBIfam" id="TIGR02937">
    <property type="entry name" value="sigma70-ECF"/>
    <property type="match status" value="1"/>
</dbReference>
<comment type="function">
    <text evidence="5">Sigma factors are initiation factors that promote the attachment of RNA polymerase to specific initiation sites and are then released.</text>
</comment>
<feature type="domain" description="RNA polymerase sigma-70" evidence="6">
    <location>
        <begin position="82"/>
        <end position="95"/>
    </location>
</feature>
<comment type="caution">
    <text evidence="8">The sequence shown here is derived from an EMBL/GenBank/DDBJ whole genome shotgun (WGS) entry which is preliminary data.</text>
</comment>
<dbReference type="AlphaFoldDB" id="A0A9D2CN89"/>
<evidence type="ECO:0000313" key="9">
    <source>
        <dbReference type="Proteomes" id="UP000824013"/>
    </source>
</evidence>
<dbReference type="GO" id="GO:0006352">
    <property type="term" value="P:DNA-templated transcription initiation"/>
    <property type="evidence" value="ECO:0007669"/>
    <property type="project" value="InterPro"/>
</dbReference>
<keyword evidence="1 5" id="KW-0805">Transcription regulation</keyword>
<reference evidence="8" key="2">
    <citation type="submission" date="2021-04" db="EMBL/GenBank/DDBJ databases">
        <authorList>
            <person name="Gilroy R."/>
        </authorList>
    </citation>
    <scope>NUCLEOTIDE SEQUENCE</scope>
    <source>
        <strain evidence="8">3204</strain>
    </source>
</reference>
<dbReference type="Gene3D" id="1.20.140.160">
    <property type="match status" value="1"/>
</dbReference>
<keyword evidence="3 5" id="KW-0238">DNA-binding</keyword>
<evidence type="ECO:0000256" key="3">
    <source>
        <dbReference type="ARBA" id="ARBA00023125"/>
    </source>
</evidence>
<feature type="domain" description="RNA polymerase sigma-70" evidence="7">
    <location>
        <begin position="253"/>
        <end position="279"/>
    </location>
</feature>
<comment type="similarity">
    <text evidence="5">Belongs to the sigma-70 factor family.</text>
</comment>
<dbReference type="Proteomes" id="UP000824013">
    <property type="component" value="Unassembled WGS sequence"/>
</dbReference>
<dbReference type="PROSITE" id="PS00715">
    <property type="entry name" value="SIGMA70_1"/>
    <property type="match status" value="1"/>
</dbReference>
<evidence type="ECO:0000256" key="4">
    <source>
        <dbReference type="ARBA" id="ARBA00023163"/>
    </source>
</evidence>
<accession>A0A9D2CN89</accession>
<sequence length="292" mass="34319">MIYKFYGFTIILKRSNNKMIYRYKNVIRPEEISFKNNEKYIAEYHDGDTLALSKLIKANGKLVQSFVNRYSRYLGPGLSEEDLVQAGYVGLIKAAKRYDSDRDTKFSTYACWWIRKEILSEKDRINSTIRVPERKSAAIRSINALQSQSVELFGEVNVDWICQKAEIDEKEYYRLSQVNQEKLRIMSLNHLISDNGEDQLADILPDTRQSLQAIVDNDFLREDLHKQLHHRLTEREAKVIIERFDLDCQGQRTLQEIGQEMGVTKERIRQIEKQAINKLRDIVGLRDYFLNN</sequence>
<dbReference type="InterPro" id="IPR014284">
    <property type="entry name" value="RNA_pol_sigma-70_dom"/>
</dbReference>
<keyword evidence="2 5" id="KW-0731">Sigma factor</keyword>
<dbReference type="CDD" id="cd06171">
    <property type="entry name" value="Sigma70_r4"/>
    <property type="match status" value="1"/>
</dbReference>
<evidence type="ECO:0000256" key="5">
    <source>
        <dbReference type="RuleBase" id="RU362124"/>
    </source>
</evidence>
<dbReference type="EMBL" id="DXCM01000029">
    <property type="protein sequence ID" value="HIY92191.1"/>
    <property type="molecule type" value="Genomic_DNA"/>
</dbReference>
<dbReference type="InterPro" id="IPR050239">
    <property type="entry name" value="Sigma-70_RNA_pol_init_factors"/>
</dbReference>